<dbReference type="PANTHER" id="PTHR36113:SF6">
    <property type="entry name" value="FOSFOMYCIN RESISTANCE PROTEIN FOSX"/>
    <property type="match status" value="1"/>
</dbReference>
<dbReference type="Gene3D" id="3.40.630.30">
    <property type="match status" value="1"/>
</dbReference>
<feature type="domain" description="N-acetyltransferase" evidence="2">
    <location>
        <begin position="138"/>
        <end position="280"/>
    </location>
</feature>
<gene>
    <name evidence="4" type="ORF">CO704_12140</name>
</gene>
<dbReference type="SUPFAM" id="SSF55729">
    <property type="entry name" value="Acyl-CoA N-acyltransferases (Nat)"/>
    <property type="match status" value="1"/>
</dbReference>
<dbReference type="PROSITE" id="PS51186">
    <property type="entry name" value="GNAT"/>
    <property type="match status" value="1"/>
</dbReference>
<accession>A0A291DYJ0</accession>
<dbReference type="Gene3D" id="3.10.180.10">
    <property type="entry name" value="2,3-Dihydroxybiphenyl 1,2-Dioxygenase, domain 1"/>
    <property type="match status" value="1"/>
</dbReference>
<dbReference type="CDD" id="cd04301">
    <property type="entry name" value="NAT_SF"/>
    <property type="match status" value="1"/>
</dbReference>
<name>A0A291DYJ0_9ENTR</name>
<keyword evidence="1" id="KW-0479">Metal-binding</keyword>
<dbReference type="AlphaFoldDB" id="A0A291DYJ0"/>
<dbReference type="InterPro" id="IPR016181">
    <property type="entry name" value="Acyl_CoA_acyltransferase"/>
</dbReference>
<dbReference type="PROSITE" id="PS51819">
    <property type="entry name" value="VOC"/>
    <property type="match status" value="1"/>
</dbReference>
<evidence type="ECO:0000313" key="5">
    <source>
        <dbReference type="Proteomes" id="UP000217979"/>
    </source>
</evidence>
<dbReference type="InterPro" id="IPR000182">
    <property type="entry name" value="GNAT_dom"/>
</dbReference>
<evidence type="ECO:0000256" key="1">
    <source>
        <dbReference type="ARBA" id="ARBA00022723"/>
    </source>
</evidence>
<keyword evidence="4" id="KW-0808">Transferase</keyword>
<dbReference type="Proteomes" id="UP000217979">
    <property type="component" value="Chromosome"/>
</dbReference>
<dbReference type="GO" id="GO:0016747">
    <property type="term" value="F:acyltransferase activity, transferring groups other than amino-acyl groups"/>
    <property type="evidence" value="ECO:0007669"/>
    <property type="project" value="InterPro"/>
</dbReference>
<dbReference type="Pfam" id="PF00583">
    <property type="entry name" value="Acetyltransf_1"/>
    <property type="match status" value="1"/>
</dbReference>
<proteinExistence type="predicted"/>
<evidence type="ECO:0000259" key="2">
    <source>
        <dbReference type="PROSITE" id="PS51186"/>
    </source>
</evidence>
<dbReference type="InterPro" id="IPR051332">
    <property type="entry name" value="Fosfomycin_Res_Enzymes"/>
</dbReference>
<dbReference type="PANTHER" id="PTHR36113">
    <property type="entry name" value="LYASE, PUTATIVE-RELATED-RELATED"/>
    <property type="match status" value="1"/>
</dbReference>
<feature type="domain" description="VOC" evidence="3">
    <location>
        <begin position="4"/>
        <end position="114"/>
    </location>
</feature>
<dbReference type="SUPFAM" id="SSF54593">
    <property type="entry name" value="Glyoxalase/Bleomycin resistance protein/Dihydroxybiphenyl dioxygenase"/>
    <property type="match status" value="1"/>
</dbReference>
<reference evidence="4 5" key="1">
    <citation type="submission" date="2017-09" db="EMBL/GenBank/DDBJ databases">
        <title>FDA dAtabase for Regulatory Grade micrObial Sequences (FDA-ARGOS): Supporting development and validation of Infectious Disease Dx tests.</title>
        <authorList>
            <person name="Minogue T."/>
            <person name="Wolcott M."/>
            <person name="Wasieloski L."/>
            <person name="Aguilar W."/>
            <person name="Moore D."/>
            <person name="Tallon L."/>
            <person name="Sadzewicz L."/>
            <person name="Ott S."/>
            <person name="Zhao X."/>
            <person name="Nagaraj S."/>
            <person name="Vavikolanu K."/>
            <person name="Aluvathingal J."/>
            <person name="Nadendla S."/>
            <person name="Sichtig H."/>
        </authorList>
    </citation>
    <scope>NUCLEOTIDE SEQUENCE [LARGE SCALE GENOMIC DNA]</scope>
    <source>
        <strain evidence="4 5">FDAARGOS_392</strain>
    </source>
</reference>
<dbReference type="Pfam" id="PF00903">
    <property type="entry name" value="Glyoxalase"/>
    <property type="match status" value="1"/>
</dbReference>
<dbReference type="InterPro" id="IPR004360">
    <property type="entry name" value="Glyas_Fos-R_dOase_dom"/>
</dbReference>
<dbReference type="InterPro" id="IPR029068">
    <property type="entry name" value="Glyas_Bleomycin-R_OHBP_Dase"/>
</dbReference>
<protein>
    <submittedName>
        <fullName evidence="4">Fosfomycin resistance glutathione transferase</fullName>
    </submittedName>
</protein>
<organism evidence="4 5">
    <name type="scientific">Cedecea neteri</name>
    <dbReference type="NCBI Taxonomy" id="158822"/>
    <lineage>
        <taxon>Bacteria</taxon>
        <taxon>Pseudomonadati</taxon>
        <taxon>Pseudomonadota</taxon>
        <taxon>Gammaproteobacteria</taxon>
        <taxon>Enterobacterales</taxon>
        <taxon>Enterobacteriaceae</taxon>
        <taxon>Cedecea</taxon>
    </lineage>
</organism>
<dbReference type="NCBIfam" id="NF000496">
    <property type="entry name" value="Fos_GSH"/>
    <property type="match status" value="1"/>
</dbReference>
<evidence type="ECO:0000313" key="4">
    <source>
        <dbReference type="EMBL" id="ATF92793.1"/>
    </source>
</evidence>
<sequence length="281" mass="31818">MLTGLNHLTLAVRDLARSLAFYQSLPGVRLHASWDAGAYLSCGDLWLCLSLDAKAGERPVHYTHFAFSLSAEAFPQLVKTLEQREVRIWKDNRSEGDSFYFLDPDNHQLELHVGDLASRLAACRDKPYSGMTFQETGITVRHASLEEILELYHRLPEFEDCRSVADLQARLATNQTSQLIACVNGVPAGFKLGYALSETEFYSWLGGVLPEFRRDGAAQALLVEQEKWTVEQGYRTLTVKTRNKFRGMVMMLLKNGYQLIEMEPKGDPDDYRLLLRKPLAA</sequence>
<dbReference type="EMBL" id="CP023525">
    <property type="protein sequence ID" value="ATF92793.1"/>
    <property type="molecule type" value="Genomic_DNA"/>
</dbReference>
<dbReference type="GO" id="GO:0046872">
    <property type="term" value="F:metal ion binding"/>
    <property type="evidence" value="ECO:0007669"/>
    <property type="project" value="UniProtKB-KW"/>
</dbReference>
<evidence type="ECO:0000259" key="3">
    <source>
        <dbReference type="PROSITE" id="PS51819"/>
    </source>
</evidence>
<dbReference type="InterPro" id="IPR037523">
    <property type="entry name" value="VOC_core"/>
</dbReference>